<dbReference type="GeneID" id="79851799"/>
<dbReference type="Pfam" id="PF01297">
    <property type="entry name" value="ZnuA"/>
    <property type="match status" value="1"/>
</dbReference>
<comment type="subcellular location">
    <subcellularLocation>
        <location evidence="1">Cell envelope</location>
    </subcellularLocation>
</comment>
<proteinExistence type="inferred from homology"/>
<evidence type="ECO:0000256" key="6">
    <source>
        <dbReference type="SAM" id="Coils"/>
    </source>
</evidence>
<evidence type="ECO:0000256" key="1">
    <source>
        <dbReference type="ARBA" id="ARBA00004196"/>
    </source>
</evidence>
<keyword evidence="3" id="KW-0479">Metal-binding</keyword>
<dbReference type="Gene3D" id="3.40.50.1980">
    <property type="entry name" value="Nitrogenase molybdenum iron protein domain"/>
    <property type="match status" value="2"/>
</dbReference>
<comment type="similarity">
    <text evidence="5">Belongs to the bacterial solute-binding protein 9 family.</text>
</comment>
<dbReference type="GO" id="GO:0046872">
    <property type="term" value="F:metal ion binding"/>
    <property type="evidence" value="ECO:0007669"/>
    <property type="project" value="UniProtKB-KW"/>
</dbReference>
<dbReference type="STRING" id="1686286.GCA_900092335_00452"/>
<dbReference type="InterPro" id="IPR006127">
    <property type="entry name" value="ZnuA-like"/>
</dbReference>
<dbReference type="EMBL" id="VHIR01000002">
    <property type="protein sequence ID" value="TQE44385.1"/>
    <property type="molecule type" value="Genomic_DNA"/>
</dbReference>
<keyword evidence="9" id="KW-1185">Reference proteome</keyword>
<dbReference type="PRINTS" id="PR00690">
    <property type="entry name" value="ADHESNFAMILY"/>
</dbReference>
<evidence type="ECO:0000256" key="3">
    <source>
        <dbReference type="ARBA" id="ARBA00022723"/>
    </source>
</evidence>
<keyword evidence="4 7" id="KW-0732">Signal</keyword>
<dbReference type="GO" id="GO:0007155">
    <property type="term" value="P:cell adhesion"/>
    <property type="evidence" value="ECO:0007669"/>
    <property type="project" value="InterPro"/>
</dbReference>
<dbReference type="PRINTS" id="PR00691">
    <property type="entry name" value="ADHESINB"/>
</dbReference>
<evidence type="ECO:0000313" key="9">
    <source>
        <dbReference type="Proteomes" id="UP000318080"/>
    </source>
</evidence>
<dbReference type="RefSeq" id="WP_141628533.1">
    <property type="nucleotide sequence ID" value="NZ_JADPQA010000004.1"/>
</dbReference>
<sequence length="313" mass="33774">MRDTHVKRIPALVTLCAAALALSACSSDASADKPKDHLTVFATTGYLADAVHNIAPDAEITTMVGPGGDPHTYQPTTKDIEAMQSADLVVWNGLHLEAQMIDQLESLGDKQIAVGDKVDQAGLLPWPERSADGEKLYDPHIWNSPELWTQVVDALGAKLGEVDKDNAAAYVQAADDYEKQIQAAEDKARAELENATPRVLITGHDAFNYFGKTFDFEIHATDFVTSEAAKSPTEISELADTIAEKKIPVIFQDNLANPQAVTSLKEAVHARGWNVTVSSEELFADTLGPDAPNDTYLGAFEHNAHAVAEALTK</sequence>
<gene>
    <name evidence="8" type="ORF">EJK80_02020</name>
</gene>
<keyword evidence="6" id="KW-0175">Coiled coil</keyword>
<evidence type="ECO:0000313" key="8">
    <source>
        <dbReference type="EMBL" id="TQE44385.1"/>
    </source>
</evidence>
<organism evidence="8 9">
    <name type="scientific">Corynebacterium phoceense</name>
    <dbReference type="NCBI Taxonomy" id="1686286"/>
    <lineage>
        <taxon>Bacteria</taxon>
        <taxon>Bacillati</taxon>
        <taxon>Actinomycetota</taxon>
        <taxon>Actinomycetes</taxon>
        <taxon>Mycobacteriales</taxon>
        <taxon>Corynebacteriaceae</taxon>
        <taxon>Corynebacterium</taxon>
    </lineage>
</organism>
<dbReference type="InterPro" id="IPR050492">
    <property type="entry name" value="Bact_metal-bind_prot9"/>
</dbReference>
<name>A0A540R9G2_9CORY</name>
<accession>A0A540R9G2</accession>
<feature type="chain" id="PRO_5022192914" evidence="7">
    <location>
        <begin position="32"/>
        <end position="313"/>
    </location>
</feature>
<dbReference type="GO" id="GO:0030001">
    <property type="term" value="P:metal ion transport"/>
    <property type="evidence" value="ECO:0007669"/>
    <property type="project" value="InterPro"/>
</dbReference>
<dbReference type="InterPro" id="IPR006128">
    <property type="entry name" value="Lipoprotein_PsaA-like"/>
</dbReference>
<protein>
    <submittedName>
        <fullName evidence="8">Zinc ABC transporter substrate-binding protein</fullName>
    </submittedName>
</protein>
<reference evidence="8 9" key="1">
    <citation type="submission" date="2019-06" db="EMBL/GenBank/DDBJ databases">
        <title>Draft genome of C. phoceense Strain 272.</title>
        <authorList>
            <person name="Pacheco L.G.C."/>
            <person name="Barberis C.M."/>
            <person name="Almuzara M.N."/>
            <person name="Traglia G.M."/>
            <person name="Santos C.S."/>
            <person name="Rocha D.J.P.G."/>
            <person name="Aguiar E.R.G.R."/>
            <person name="Vay C.A."/>
        </authorList>
    </citation>
    <scope>NUCLEOTIDE SEQUENCE [LARGE SCALE GENOMIC DNA]</scope>
    <source>
        <strain evidence="8 9">272</strain>
    </source>
</reference>
<evidence type="ECO:0000256" key="4">
    <source>
        <dbReference type="ARBA" id="ARBA00022729"/>
    </source>
</evidence>
<dbReference type="Proteomes" id="UP000318080">
    <property type="component" value="Unassembled WGS sequence"/>
</dbReference>
<evidence type="ECO:0000256" key="5">
    <source>
        <dbReference type="RuleBase" id="RU003512"/>
    </source>
</evidence>
<comment type="caution">
    <text evidence="8">The sequence shown here is derived from an EMBL/GenBank/DDBJ whole genome shotgun (WGS) entry which is preliminary data.</text>
</comment>
<evidence type="ECO:0000256" key="7">
    <source>
        <dbReference type="SAM" id="SignalP"/>
    </source>
</evidence>
<dbReference type="GO" id="GO:0030313">
    <property type="term" value="C:cell envelope"/>
    <property type="evidence" value="ECO:0007669"/>
    <property type="project" value="UniProtKB-SubCell"/>
</dbReference>
<dbReference type="InterPro" id="IPR006129">
    <property type="entry name" value="AdhesinB"/>
</dbReference>
<evidence type="ECO:0000256" key="2">
    <source>
        <dbReference type="ARBA" id="ARBA00022448"/>
    </source>
</evidence>
<feature type="signal peptide" evidence="7">
    <location>
        <begin position="1"/>
        <end position="31"/>
    </location>
</feature>
<dbReference type="PANTHER" id="PTHR42953">
    <property type="entry name" value="HIGH-AFFINITY ZINC UPTAKE SYSTEM PROTEIN ZNUA-RELATED"/>
    <property type="match status" value="1"/>
</dbReference>
<dbReference type="AlphaFoldDB" id="A0A540R9G2"/>
<dbReference type="PROSITE" id="PS51257">
    <property type="entry name" value="PROKAR_LIPOPROTEIN"/>
    <property type="match status" value="1"/>
</dbReference>
<dbReference type="PANTHER" id="PTHR42953:SF1">
    <property type="entry name" value="METAL-BINDING PROTEIN HI_0362-RELATED"/>
    <property type="match status" value="1"/>
</dbReference>
<keyword evidence="2 5" id="KW-0813">Transport</keyword>
<feature type="coiled-coil region" evidence="6">
    <location>
        <begin position="167"/>
        <end position="194"/>
    </location>
</feature>
<dbReference type="SUPFAM" id="SSF53807">
    <property type="entry name" value="Helical backbone' metal receptor"/>
    <property type="match status" value="1"/>
</dbReference>